<dbReference type="EMBL" id="PQXN01000262">
    <property type="protein sequence ID" value="TGO47807.1"/>
    <property type="molecule type" value="Genomic_DNA"/>
</dbReference>
<gene>
    <name evidence="1" type="ORF">BCON_0263g00180</name>
</gene>
<reference evidence="1 2" key="1">
    <citation type="submission" date="2017-12" db="EMBL/GenBank/DDBJ databases">
        <title>Comparative genomics of Botrytis spp.</title>
        <authorList>
            <person name="Valero-Jimenez C.A."/>
            <person name="Tapia P."/>
            <person name="Veloso J."/>
            <person name="Silva-Moreno E."/>
            <person name="Staats M."/>
            <person name="Valdes J.H."/>
            <person name="Van Kan J.A.L."/>
        </authorList>
    </citation>
    <scope>NUCLEOTIDE SEQUENCE [LARGE SCALE GENOMIC DNA]</scope>
    <source>
        <strain evidence="1 2">MUCL11595</strain>
    </source>
</reference>
<evidence type="ECO:0000313" key="2">
    <source>
        <dbReference type="Proteomes" id="UP000297527"/>
    </source>
</evidence>
<dbReference type="AlphaFoldDB" id="A0A4Z1HSI1"/>
<protein>
    <submittedName>
        <fullName evidence="1">Uncharacterized protein</fullName>
    </submittedName>
</protein>
<proteinExistence type="predicted"/>
<name>A0A4Z1HSI1_9HELO</name>
<comment type="caution">
    <text evidence="1">The sequence shown here is derived from an EMBL/GenBank/DDBJ whole genome shotgun (WGS) entry which is preliminary data.</text>
</comment>
<dbReference type="Proteomes" id="UP000297527">
    <property type="component" value="Unassembled WGS sequence"/>
</dbReference>
<evidence type="ECO:0000313" key="1">
    <source>
        <dbReference type="EMBL" id="TGO47807.1"/>
    </source>
</evidence>
<keyword evidence="2" id="KW-1185">Reference proteome</keyword>
<sequence length="281" mass="32591">MEAVWEKWEALCFPLVPSIIRALHNDTDSRAYWCMVDIFFNYAHKAILNAENAHIFTLHCGAARANVGFFGGFWRMQTPQLKIRTLSISFIGCADKMLPVNLRDYMTFGPRYKLTRDFGELVARLETLTIKRERFTHMSKKFQFCCILNILRKYGNLYIPLCDTLGSRLTTGLIASRSVNLRQFFLEYSWITTGNSDCPVDVDMSHRRLIRRLDRLLGIGGERTVDREPLTQDGATRVKVSFTWTSIEGEVLSASNVTRSDMKKWVSDFTRKRRDEWCSEL</sequence>
<accession>A0A4Z1HSI1</accession>
<organism evidence="1 2">
    <name type="scientific">Botryotinia convoluta</name>
    <dbReference type="NCBI Taxonomy" id="54673"/>
    <lineage>
        <taxon>Eukaryota</taxon>
        <taxon>Fungi</taxon>
        <taxon>Dikarya</taxon>
        <taxon>Ascomycota</taxon>
        <taxon>Pezizomycotina</taxon>
        <taxon>Leotiomycetes</taxon>
        <taxon>Helotiales</taxon>
        <taxon>Sclerotiniaceae</taxon>
        <taxon>Botryotinia</taxon>
    </lineage>
</organism>